<feature type="transmembrane region" description="Helical" evidence="6">
    <location>
        <begin position="158"/>
        <end position="181"/>
    </location>
</feature>
<evidence type="ECO:0000313" key="7">
    <source>
        <dbReference type="EMBL" id="MFC3689343.1"/>
    </source>
</evidence>
<feature type="transmembrane region" description="Helical" evidence="6">
    <location>
        <begin position="129"/>
        <end position="151"/>
    </location>
</feature>
<dbReference type="PANTHER" id="PTHR43370">
    <property type="entry name" value="SUGAR ABC TRANSPORTER INTEGRAL MEMBRANE PROTEIN-RELATED"/>
    <property type="match status" value="1"/>
</dbReference>
<keyword evidence="8" id="KW-1185">Reference proteome</keyword>
<dbReference type="RefSeq" id="WP_340291461.1">
    <property type="nucleotide sequence ID" value="NZ_JBBEOI010000040.1"/>
</dbReference>
<dbReference type="CDD" id="cd06580">
    <property type="entry name" value="TM_PBP1_transp_TpRbsC_like"/>
    <property type="match status" value="1"/>
</dbReference>
<comment type="subcellular location">
    <subcellularLocation>
        <location evidence="1">Cell membrane</location>
        <topology evidence="1">Multi-pass membrane protein</topology>
    </subcellularLocation>
</comment>
<evidence type="ECO:0000256" key="2">
    <source>
        <dbReference type="ARBA" id="ARBA00022475"/>
    </source>
</evidence>
<evidence type="ECO:0000256" key="4">
    <source>
        <dbReference type="ARBA" id="ARBA00022989"/>
    </source>
</evidence>
<dbReference type="Proteomes" id="UP001595685">
    <property type="component" value="Unassembled WGS sequence"/>
</dbReference>
<keyword evidence="2" id="KW-1003">Cell membrane</keyword>
<accession>A0ABV7WHP1</accession>
<gene>
    <name evidence="7" type="ORF">ACFOLH_13420</name>
</gene>
<evidence type="ECO:0000256" key="1">
    <source>
        <dbReference type="ARBA" id="ARBA00004651"/>
    </source>
</evidence>
<feature type="transmembrane region" description="Helical" evidence="6">
    <location>
        <begin position="217"/>
        <end position="236"/>
    </location>
</feature>
<evidence type="ECO:0000256" key="3">
    <source>
        <dbReference type="ARBA" id="ARBA00022692"/>
    </source>
</evidence>
<name>A0ABV7WHP1_9MICO</name>
<evidence type="ECO:0000313" key="8">
    <source>
        <dbReference type="Proteomes" id="UP001595685"/>
    </source>
</evidence>
<dbReference type="PANTHER" id="PTHR43370:SF1">
    <property type="entry name" value="GUANOSINE ABC TRANSPORTER PERMEASE PROTEIN NUPQ"/>
    <property type="match status" value="1"/>
</dbReference>
<evidence type="ECO:0000256" key="6">
    <source>
        <dbReference type="SAM" id="Phobius"/>
    </source>
</evidence>
<sequence>MSATLAQAPAPQAPSGAHLVAPRRSWRQPVVLWVMGLLALAAFGLGSPGGTSSTFGLSAAGQAVQLPDLPLPTRPTALVLALVGLAVAAVVTWLVKERRPVSVWWSVLFGVAFAVAFLVWAVADKQISFVSLLQGSVFLATPLVFGALGGVLCERAGVVNIAIEGQLLAGAFLSAVVASLVGGGAGVYVGLLAAPLAGLFFGWLLAVFAIRYVVDQVVLGVVINVLVVGLTSFLYGQVLVQDGDRWNQPGRLPRVPVPGLSEIPVLGPVLFNQSIVVYLMYAAVVVLHVALFRTRWGLRVRAVGEHPKAADTAGIDVNKVRFRNVLMGGAMAGLGGAFFTVGSVGAFGEEMTAGQGFIALAALIFGRWSPLGALVAALLFGVAGNLASVLSIIGSPLPGPLLLMAPYLATLFAVAGLVGKVRAPAADGVPYKP</sequence>
<organism evidence="7 8">
    <name type="scientific">Aquipuribacter hungaricus</name>
    <dbReference type="NCBI Taxonomy" id="545624"/>
    <lineage>
        <taxon>Bacteria</taxon>
        <taxon>Bacillati</taxon>
        <taxon>Actinomycetota</taxon>
        <taxon>Actinomycetes</taxon>
        <taxon>Micrococcales</taxon>
        <taxon>Intrasporangiaceae</taxon>
        <taxon>Aquipuribacter</taxon>
    </lineage>
</organism>
<feature type="transmembrane region" description="Helical" evidence="6">
    <location>
        <begin position="375"/>
        <end position="394"/>
    </location>
</feature>
<feature type="transmembrane region" description="Helical" evidence="6">
    <location>
        <begin position="275"/>
        <end position="292"/>
    </location>
</feature>
<feature type="transmembrane region" description="Helical" evidence="6">
    <location>
        <begin position="325"/>
        <end position="346"/>
    </location>
</feature>
<feature type="transmembrane region" description="Helical" evidence="6">
    <location>
        <begin position="76"/>
        <end position="95"/>
    </location>
</feature>
<feature type="transmembrane region" description="Helical" evidence="6">
    <location>
        <begin position="30"/>
        <end position="47"/>
    </location>
</feature>
<keyword evidence="4 6" id="KW-1133">Transmembrane helix</keyword>
<dbReference type="InterPro" id="IPR001851">
    <property type="entry name" value="ABC_transp_permease"/>
</dbReference>
<feature type="transmembrane region" description="Helical" evidence="6">
    <location>
        <begin position="400"/>
        <end position="418"/>
    </location>
</feature>
<feature type="transmembrane region" description="Helical" evidence="6">
    <location>
        <begin position="187"/>
        <end position="210"/>
    </location>
</feature>
<protein>
    <submittedName>
        <fullName evidence="7">ABC transporter permease</fullName>
    </submittedName>
</protein>
<keyword evidence="5 6" id="KW-0472">Membrane</keyword>
<evidence type="ECO:0000256" key="5">
    <source>
        <dbReference type="ARBA" id="ARBA00023136"/>
    </source>
</evidence>
<keyword evidence="3 6" id="KW-0812">Transmembrane</keyword>
<feature type="transmembrane region" description="Helical" evidence="6">
    <location>
        <begin position="102"/>
        <end position="123"/>
    </location>
</feature>
<comment type="caution">
    <text evidence="7">The sequence shown here is derived from an EMBL/GenBank/DDBJ whole genome shotgun (WGS) entry which is preliminary data.</text>
</comment>
<dbReference type="Pfam" id="PF02653">
    <property type="entry name" value="BPD_transp_2"/>
    <property type="match status" value="1"/>
</dbReference>
<proteinExistence type="predicted"/>
<reference evidence="8" key="1">
    <citation type="journal article" date="2019" name="Int. J. Syst. Evol. Microbiol.">
        <title>The Global Catalogue of Microorganisms (GCM) 10K type strain sequencing project: providing services to taxonomists for standard genome sequencing and annotation.</title>
        <authorList>
            <consortium name="The Broad Institute Genomics Platform"/>
            <consortium name="The Broad Institute Genome Sequencing Center for Infectious Disease"/>
            <person name="Wu L."/>
            <person name="Ma J."/>
        </authorList>
    </citation>
    <scope>NUCLEOTIDE SEQUENCE [LARGE SCALE GENOMIC DNA]</scope>
    <source>
        <strain evidence="8">NCAIM B.02333</strain>
    </source>
</reference>
<dbReference type="EMBL" id="JBHRWW010000009">
    <property type="protein sequence ID" value="MFC3689343.1"/>
    <property type="molecule type" value="Genomic_DNA"/>
</dbReference>